<dbReference type="GO" id="GO:0005829">
    <property type="term" value="C:cytosol"/>
    <property type="evidence" value="ECO:0007669"/>
    <property type="project" value="TreeGrafter"/>
</dbReference>
<name>A0A8J6TZC2_9FLAO</name>
<evidence type="ECO:0000256" key="3">
    <source>
        <dbReference type="ARBA" id="ARBA00023235"/>
    </source>
</evidence>
<feature type="domain" description="Alanine racemase N-terminal" evidence="4">
    <location>
        <begin position="7"/>
        <end position="224"/>
    </location>
</feature>
<gene>
    <name evidence="5" type="ORF">H9Y05_05525</name>
</gene>
<evidence type="ECO:0000256" key="1">
    <source>
        <dbReference type="ARBA" id="ARBA00001933"/>
    </source>
</evidence>
<evidence type="ECO:0000256" key="2">
    <source>
        <dbReference type="ARBA" id="ARBA00022898"/>
    </source>
</evidence>
<sequence>MAVITLNREKLRYNYERLNSFFKHKHIEWSVVTKMLCGNELFLKEVLALEPTQVCDSRVSNLKTIKKINPDVETIYIKPTPKRSVASVVKYADISINTEINTIKALSEEAQKQGKKHKIIIMVEMGELREGVMREELIRFYAQVFELKNIEIVGIGTNLSCLYGVLPNTDKLIQLTLYKQLIEAKFNKKIPYVSGGSSVTIPLIFTNQLPGGVNHFRVGETLFLGTNVYNDEPSSLLKQDIFTLKAEIIELIEKPRVPEGDFGTNLEGERFTFDQADLGKTSYRAILDLGILDIDKSSLFPIDKDIEFFGASSDMIVVDLKANPNDYMVGDFLEFSLNYMGALRAMNSFYIEKRVI</sequence>
<dbReference type="RefSeq" id="WP_216713718.1">
    <property type="nucleotide sequence ID" value="NZ_JACVEL010000003.1"/>
</dbReference>
<protein>
    <submittedName>
        <fullName evidence="5">Alanine/ornithine racemase family PLP-dependent enzyme</fullName>
    </submittedName>
</protein>
<keyword evidence="3" id="KW-0413">Isomerase</keyword>
<comment type="cofactor">
    <cofactor evidence="1">
        <name>pyridoxal 5'-phosphate</name>
        <dbReference type="ChEBI" id="CHEBI:597326"/>
    </cofactor>
</comment>
<reference evidence="5" key="1">
    <citation type="submission" date="2020-09" db="EMBL/GenBank/DDBJ databases">
        <title>Taishania pollutisoli gen. nov., sp. nov., Isolated from Tetrabromobisphenol A-Contaminated Soil.</title>
        <authorList>
            <person name="Chen Q."/>
        </authorList>
    </citation>
    <scope>NUCLEOTIDE SEQUENCE</scope>
    <source>
        <strain evidence="5">CZZ-1</strain>
    </source>
</reference>
<dbReference type="GO" id="GO:0030170">
    <property type="term" value="F:pyridoxal phosphate binding"/>
    <property type="evidence" value="ECO:0007669"/>
    <property type="project" value="TreeGrafter"/>
</dbReference>
<dbReference type="SUPFAM" id="SSF51419">
    <property type="entry name" value="PLP-binding barrel"/>
    <property type="match status" value="1"/>
</dbReference>
<dbReference type="GO" id="GO:0008784">
    <property type="term" value="F:alanine racemase activity"/>
    <property type="evidence" value="ECO:0007669"/>
    <property type="project" value="TreeGrafter"/>
</dbReference>
<dbReference type="Pfam" id="PF01168">
    <property type="entry name" value="Ala_racemase_N"/>
    <property type="match status" value="1"/>
</dbReference>
<dbReference type="InterPro" id="IPR000821">
    <property type="entry name" value="Ala_racemase"/>
</dbReference>
<dbReference type="EMBL" id="JACVEL010000003">
    <property type="protein sequence ID" value="MBC9811933.1"/>
    <property type="molecule type" value="Genomic_DNA"/>
</dbReference>
<dbReference type="Proteomes" id="UP000652681">
    <property type="component" value="Unassembled WGS sequence"/>
</dbReference>
<organism evidence="5 6">
    <name type="scientific">Taishania pollutisoli</name>
    <dbReference type="NCBI Taxonomy" id="2766479"/>
    <lineage>
        <taxon>Bacteria</taxon>
        <taxon>Pseudomonadati</taxon>
        <taxon>Bacteroidota</taxon>
        <taxon>Flavobacteriia</taxon>
        <taxon>Flavobacteriales</taxon>
        <taxon>Crocinitomicaceae</taxon>
        <taxon>Taishania</taxon>
    </lineage>
</organism>
<keyword evidence="6" id="KW-1185">Reference proteome</keyword>
<evidence type="ECO:0000259" key="4">
    <source>
        <dbReference type="Pfam" id="PF01168"/>
    </source>
</evidence>
<dbReference type="InterPro" id="IPR001608">
    <property type="entry name" value="Ala_racemase_N"/>
</dbReference>
<comment type="caution">
    <text evidence="5">The sequence shown here is derived from an EMBL/GenBank/DDBJ whole genome shotgun (WGS) entry which is preliminary data.</text>
</comment>
<dbReference type="CDD" id="cd06815">
    <property type="entry name" value="PLPDE_III_AR_like_1"/>
    <property type="match status" value="1"/>
</dbReference>
<keyword evidence="2" id="KW-0663">Pyridoxal phosphate</keyword>
<evidence type="ECO:0000313" key="5">
    <source>
        <dbReference type="EMBL" id="MBC9811933.1"/>
    </source>
</evidence>
<dbReference type="PANTHER" id="PTHR30511:SF3">
    <property type="entry name" value="LYSINE RACEMASE"/>
    <property type="match status" value="1"/>
</dbReference>
<dbReference type="InterPro" id="IPR029066">
    <property type="entry name" value="PLP-binding_barrel"/>
</dbReference>
<dbReference type="Gene3D" id="3.20.20.10">
    <property type="entry name" value="Alanine racemase"/>
    <property type="match status" value="1"/>
</dbReference>
<evidence type="ECO:0000313" key="6">
    <source>
        <dbReference type="Proteomes" id="UP000652681"/>
    </source>
</evidence>
<proteinExistence type="predicted"/>
<dbReference type="AlphaFoldDB" id="A0A8J6TZC2"/>
<dbReference type="PANTHER" id="PTHR30511">
    <property type="entry name" value="ALANINE RACEMASE"/>
    <property type="match status" value="1"/>
</dbReference>
<accession>A0A8J6TZC2</accession>